<gene>
    <name evidence="6" type="ORF">MAR_026512</name>
</gene>
<evidence type="ECO:0000259" key="5">
    <source>
        <dbReference type="PROSITE" id="PS51465"/>
    </source>
</evidence>
<feature type="chain" id="PRO_5045976057" evidence="4">
    <location>
        <begin position="19"/>
        <end position="107"/>
    </location>
</feature>
<keyword evidence="3" id="KW-1015">Disulfide bond</keyword>
<dbReference type="EMBL" id="CP111019">
    <property type="protein sequence ID" value="WAR12332.1"/>
    <property type="molecule type" value="Genomic_DNA"/>
</dbReference>
<dbReference type="InterPro" id="IPR002350">
    <property type="entry name" value="Kazal_dom"/>
</dbReference>
<feature type="domain" description="Kazal-like" evidence="5">
    <location>
        <begin position="57"/>
        <end position="107"/>
    </location>
</feature>
<keyword evidence="2" id="KW-0722">Serine protease inhibitor</keyword>
<dbReference type="Gene3D" id="3.30.60.30">
    <property type="match status" value="1"/>
</dbReference>
<dbReference type="PANTHER" id="PTHR10913">
    <property type="entry name" value="FOLLISTATIN-RELATED"/>
    <property type="match status" value="1"/>
</dbReference>
<dbReference type="SMART" id="SM00280">
    <property type="entry name" value="KAZAL"/>
    <property type="match status" value="1"/>
</dbReference>
<dbReference type="CDD" id="cd00104">
    <property type="entry name" value="KAZAL_FS"/>
    <property type="match status" value="1"/>
</dbReference>
<accession>A0ABY7ET29</accession>
<evidence type="ECO:0000313" key="7">
    <source>
        <dbReference type="Proteomes" id="UP001164746"/>
    </source>
</evidence>
<protein>
    <submittedName>
        <fullName evidence="6">TU92-like protein</fullName>
    </submittedName>
</protein>
<evidence type="ECO:0000256" key="3">
    <source>
        <dbReference type="ARBA" id="ARBA00023157"/>
    </source>
</evidence>
<dbReference type="PANTHER" id="PTHR10913:SF45">
    <property type="entry name" value="FOLLISTATIN, ISOFORM A-RELATED"/>
    <property type="match status" value="1"/>
</dbReference>
<evidence type="ECO:0000256" key="2">
    <source>
        <dbReference type="ARBA" id="ARBA00022900"/>
    </source>
</evidence>
<dbReference type="PROSITE" id="PS51465">
    <property type="entry name" value="KAZAL_2"/>
    <property type="match status" value="1"/>
</dbReference>
<keyword evidence="4" id="KW-0732">Signal</keyword>
<dbReference type="Proteomes" id="UP001164746">
    <property type="component" value="Chromosome 8"/>
</dbReference>
<dbReference type="SUPFAM" id="SSF100895">
    <property type="entry name" value="Kazal-type serine protease inhibitors"/>
    <property type="match status" value="1"/>
</dbReference>
<keyword evidence="7" id="KW-1185">Reference proteome</keyword>
<evidence type="ECO:0000256" key="4">
    <source>
        <dbReference type="SAM" id="SignalP"/>
    </source>
</evidence>
<evidence type="ECO:0000256" key="1">
    <source>
        <dbReference type="ARBA" id="ARBA00022690"/>
    </source>
</evidence>
<organism evidence="6 7">
    <name type="scientific">Mya arenaria</name>
    <name type="common">Soft-shell clam</name>
    <dbReference type="NCBI Taxonomy" id="6604"/>
    <lineage>
        <taxon>Eukaryota</taxon>
        <taxon>Metazoa</taxon>
        <taxon>Spiralia</taxon>
        <taxon>Lophotrochozoa</taxon>
        <taxon>Mollusca</taxon>
        <taxon>Bivalvia</taxon>
        <taxon>Autobranchia</taxon>
        <taxon>Heteroconchia</taxon>
        <taxon>Euheterodonta</taxon>
        <taxon>Imparidentia</taxon>
        <taxon>Neoheterodontei</taxon>
        <taxon>Myida</taxon>
        <taxon>Myoidea</taxon>
        <taxon>Myidae</taxon>
        <taxon>Mya</taxon>
    </lineage>
</organism>
<sequence length="107" mass="12203">MDMKMCFLLFVVYTGCWTLEHSPQQPRAWNLNRDPQDQRPAFLEQDAESSVGHGHLPTDVYGCPEACTMELRSVCGSDGQTYDNLCLLNVAACKMRRRLFVEKNGRC</sequence>
<keyword evidence="1" id="KW-0646">Protease inhibitor</keyword>
<reference evidence="6" key="1">
    <citation type="submission" date="2022-11" db="EMBL/GenBank/DDBJ databases">
        <title>Centuries of genome instability and evolution in soft-shell clam transmissible cancer (bioRxiv).</title>
        <authorList>
            <person name="Hart S.F.M."/>
            <person name="Yonemitsu M.A."/>
            <person name="Giersch R.M."/>
            <person name="Beal B.F."/>
            <person name="Arriagada G."/>
            <person name="Davis B.W."/>
            <person name="Ostrander E.A."/>
            <person name="Goff S.P."/>
            <person name="Metzger M.J."/>
        </authorList>
    </citation>
    <scope>NUCLEOTIDE SEQUENCE</scope>
    <source>
        <strain evidence="6">MELC-2E11</strain>
        <tissue evidence="6">Siphon/mantle</tissue>
    </source>
</reference>
<dbReference type="InterPro" id="IPR036058">
    <property type="entry name" value="Kazal_dom_sf"/>
</dbReference>
<proteinExistence type="predicted"/>
<feature type="signal peptide" evidence="4">
    <location>
        <begin position="1"/>
        <end position="18"/>
    </location>
</feature>
<name>A0ABY7ET29_MYAAR</name>
<dbReference type="Pfam" id="PF00050">
    <property type="entry name" value="Kazal_1"/>
    <property type="match status" value="1"/>
</dbReference>
<dbReference type="InterPro" id="IPR050653">
    <property type="entry name" value="Prot_Inhib_GrowthFact_Antg"/>
</dbReference>
<evidence type="ECO:0000313" key="6">
    <source>
        <dbReference type="EMBL" id="WAR12332.1"/>
    </source>
</evidence>